<accession>A0A0P7A2M8</accession>
<comment type="caution">
    <text evidence="1">The sequence shown here is derived from an EMBL/GenBank/DDBJ whole genome shotgun (WGS) entry which is preliminary data.</text>
</comment>
<evidence type="ECO:0000313" key="1">
    <source>
        <dbReference type="EMBL" id="KPM30738.1"/>
    </source>
</evidence>
<dbReference type="RefSeq" id="WP_054560212.1">
    <property type="nucleotide sequence ID" value="NZ_LDJX01000007.1"/>
</dbReference>
<evidence type="ECO:0000313" key="2">
    <source>
        <dbReference type="Proteomes" id="UP000050280"/>
    </source>
</evidence>
<dbReference type="Proteomes" id="UP000050280">
    <property type="component" value="Unassembled WGS sequence"/>
</dbReference>
<name>A0A0P7A2M8_9FLAO</name>
<protein>
    <submittedName>
        <fullName evidence="1">Uncharacterized protein</fullName>
    </submittedName>
</protein>
<dbReference type="STRING" id="1300341.I595_3235"/>
<proteinExistence type="predicted"/>
<sequence>MIVFLSILSGLVVLNVLLLIFSVNGVKAKNEKPVQHLSPNAVPKLFAQDFKNGEFKKAV</sequence>
<organism evidence="1 2">
    <name type="scientific">Croceitalea dokdonensis DOKDO 023</name>
    <dbReference type="NCBI Taxonomy" id="1300341"/>
    <lineage>
        <taxon>Bacteria</taxon>
        <taxon>Pseudomonadati</taxon>
        <taxon>Bacteroidota</taxon>
        <taxon>Flavobacteriia</taxon>
        <taxon>Flavobacteriales</taxon>
        <taxon>Flavobacteriaceae</taxon>
        <taxon>Croceitalea</taxon>
    </lineage>
</organism>
<reference evidence="1 2" key="1">
    <citation type="submission" date="2015-09" db="EMBL/GenBank/DDBJ databases">
        <title>Genome sequence of the marine flavobacterium Croceitalea dokdonensis DOKDO 023 that contains proton- and sodium-pumping rhodopsins.</title>
        <authorList>
            <person name="Kwon S.-K."/>
            <person name="Lee H.K."/>
            <person name="Kwak M.-J."/>
            <person name="Kim J.F."/>
        </authorList>
    </citation>
    <scope>NUCLEOTIDE SEQUENCE [LARGE SCALE GENOMIC DNA]</scope>
    <source>
        <strain evidence="1 2">DOKDO 023</strain>
    </source>
</reference>
<keyword evidence="2" id="KW-1185">Reference proteome</keyword>
<dbReference type="EMBL" id="LDJX01000007">
    <property type="protein sequence ID" value="KPM30738.1"/>
    <property type="molecule type" value="Genomic_DNA"/>
</dbReference>
<dbReference type="AlphaFoldDB" id="A0A0P7A2M8"/>
<gene>
    <name evidence="1" type="ORF">I595_3235</name>
</gene>